<evidence type="ECO:0000313" key="2">
    <source>
        <dbReference type="EMBL" id="GAU91648.1"/>
    </source>
</evidence>
<keyword evidence="3" id="KW-1185">Reference proteome</keyword>
<feature type="region of interest" description="Disordered" evidence="1">
    <location>
        <begin position="62"/>
        <end position="133"/>
    </location>
</feature>
<protein>
    <recommendedName>
        <fullName evidence="4">DDE-1 domain-containing protein</fullName>
    </recommendedName>
</protein>
<gene>
    <name evidence="2" type="primary">RvY_03867-1</name>
    <name evidence="2" type="synonym">RvY_03867.1</name>
    <name evidence="2" type="ORF">RvY_03867</name>
</gene>
<name>A0A1D1UZP2_RAMVA</name>
<dbReference type="AlphaFoldDB" id="A0A1D1UZP2"/>
<evidence type="ECO:0000256" key="1">
    <source>
        <dbReference type="SAM" id="MobiDB-lite"/>
    </source>
</evidence>
<feature type="compositionally biased region" description="Basic residues" evidence="1">
    <location>
        <begin position="96"/>
        <end position="105"/>
    </location>
</feature>
<feature type="compositionally biased region" description="Polar residues" evidence="1">
    <location>
        <begin position="124"/>
        <end position="133"/>
    </location>
</feature>
<comment type="caution">
    <text evidence="2">The sequence shown here is derived from an EMBL/GenBank/DDBJ whole genome shotgun (WGS) entry which is preliminary data.</text>
</comment>
<proteinExistence type="predicted"/>
<evidence type="ECO:0008006" key="4">
    <source>
        <dbReference type="Google" id="ProtNLM"/>
    </source>
</evidence>
<organism evidence="2 3">
    <name type="scientific">Ramazzottius varieornatus</name>
    <name type="common">Water bear</name>
    <name type="synonym">Tardigrade</name>
    <dbReference type="NCBI Taxonomy" id="947166"/>
    <lineage>
        <taxon>Eukaryota</taxon>
        <taxon>Metazoa</taxon>
        <taxon>Ecdysozoa</taxon>
        <taxon>Tardigrada</taxon>
        <taxon>Eutardigrada</taxon>
        <taxon>Parachela</taxon>
        <taxon>Hypsibioidea</taxon>
        <taxon>Ramazzottiidae</taxon>
        <taxon>Ramazzottius</taxon>
    </lineage>
</organism>
<accession>A0A1D1UZP2</accession>
<dbReference type="OrthoDB" id="10031330at2759"/>
<dbReference type="Proteomes" id="UP000186922">
    <property type="component" value="Unassembled WGS sequence"/>
</dbReference>
<evidence type="ECO:0000313" key="3">
    <source>
        <dbReference type="Proteomes" id="UP000186922"/>
    </source>
</evidence>
<dbReference type="EMBL" id="BDGG01000002">
    <property type="protein sequence ID" value="GAU91648.1"/>
    <property type="molecule type" value="Genomic_DNA"/>
</dbReference>
<reference evidence="2 3" key="1">
    <citation type="journal article" date="2016" name="Nat. Commun.">
        <title>Extremotolerant tardigrade genome and improved radiotolerance of human cultured cells by tardigrade-unique protein.</title>
        <authorList>
            <person name="Hashimoto T."/>
            <person name="Horikawa D.D."/>
            <person name="Saito Y."/>
            <person name="Kuwahara H."/>
            <person name="Kozuka-Hata H."/>
            <person name="Shin-I T."/>
            <person name="Minakuchi Y."/>
            <person name="Ohishi K."/>
            <person name="Motoyama A."/>
            <person name="Aizu T."/>
            <person name="Enomoto A."/>
            <person name="Kondo K."/>
            <person name="Tanaka S."/>
            <person name="Hara Y."/>
            <person name="Koshikawa S."/>
            <person name="Sagara H."/>
            <person name="Miura T."/>
            <person name="Yokobori S."/>
            <person name="Miyagawa K."/>
            <person name="Suzuki Y."/>
            <person name="Kubo T."/>
            <person name="Oyama M."/>
            <person name="Kohara Y."/>
            <person name="Fujiyama A."/>
            <person name="Arakawa K."/>
            <person name="Katayama T."/>
            <person name="Toyoda A."/>
            <person name="Kunieda T."/>
        </authorList>
    </citation>
    <scope>NUCLEOTIDE SEQUENCE [LARGE SCALE GENOMIC DNA]</scope>
    <source>
        <strain evidence="2 3">YOKOZUNA-1</strain>
    </source>
</reference>
<sequence>MDGHYSHITNTQLFKLCIESGKDTCLICLPSGQTDKLLPLDSCPLGTMKSKWTAYKSFHRINPSLGGKKKKTAHGPSPAVSVSDADIPSTIEPKSKPKKSRKRKEHPPVEPFRLPSGPCRSGCAGTSSTKDTC</sequence>